<feature type="signal peptide" evidence="1">
    <location>
        <begin position="1"/>
        <end position="22"/>
    </location>
</feature>
<reference evidence="2" key="1">
    <citation type="journal article" date="2020" name="Stud. Mycol.">
        <title>101 Dothideomycetes genomes: a test case for predicting lifestyles and emergence of pathogens.</title>
        <authorList>
            <person name="Haridas S."/>
            <person name="Albert R."/>
            <person name="Binder M."/>
            <person name="Bloem J."/>
            <person name="Labutti K."/>
            <person name="Salamov A."/>
            <person name="Andreopoulos B."/>
            <person name="Baker S."/>
            <person name="Barry K."/>
            <person name="Bills G."/>
            <person name="Bluhm B."/>
            <person name="Cannon C."/>
            <person name="Castanera R."/>
            <person name="Culley D."/>
            <person name="Daum C."/>
            <person name="Ezra D."/>
            <person name="Gonzalez J."/>
            <person name="Henrissat B."/>
            <person name="Kuo A."/>
            <person name="Liang C."/>
            <person name="Lipzen A."/>
            <person name="Lutzoni F."/>
            <person name="Magnuson J."/>
            <person name="Mondo S."/>
            <person name="Nolan M."/>
            <person name="Ohm R."/>
            <person name="Pangilinan J."/>
            <person name="Park H.-J."/>
            <person name="Ramirez L."/>
            <person name="Alfaro M."/>
            <person name="Sun H."/>
            <person name="Tritt A."/>
            <person name="Yoshinaga Y."/>
            <person name="Zwiers L.-H."/>
            <person name="Turgeon B."/>
            <person name="Goodwin S."/>
            <person name="Spatafora J."/>
            <person name="Crous P."/>
            <person name="Grigoriev I."/>
        </authorList>
    </citation>
    <scope>NUCLEOTIDE SEQUENCE</scope>
    <source>
        <strain evidence="2">CBS 627.86</strain>
    </source>
</reference>
<dbReference type="EMBL" id="ML977359">
    <property type="protein sequence ID" value="KAF2106860.1"/>
    <property type="molecule type" value="Genomic_DNA"/>
</dbReference>
<evidence type="ECO:0000313" key="3">
    <source>
        <dbReference type="Proteomes" id="UP000799770"/>
    </source>
</evidence>
<protein>
    <submittedName>
        <fullName evidence="2">Uncharacterized protein</fullName>
    </submittedName>
</protein>
<dbReference type="AlphaFoldDB" id="A0A6A5YIQ3"/>
<gene>
    <name evidence="2" type="ORF">BDV96DRAFT_590594</name>
</gene>
<name>A0A6A5YIQ3_9PLEO</name>
<organism evidence="2 3">
    <name type="scientific">Lophiotrema nucula</name>
    <dbReference type="NCBI Taxonomy" id="690887"/>
    <lineage>
        <taxon>Eukaryota</taxon>
        <taxon>Fungi</taxon>
        <taxon>Dikarya</taxon>
        <taxon>Ascomycota</taxon>
        <taxon>Pezizomycotina</taxon>
        <taxon>Dothideomycetes</taxon>
        <taxon>Pleosporomycetidae</taxon>
        <taxon>Pleosporales</taxon>
        <taxon>Lophiotremataceae</taxon>
        <taxon>Lophiotrema</taxon>
    </lineage>
</organism>
<sequence>MASQRKHYVLFIIWTFVCIVSGEFVQLDREALGKRFLVWTGIRPINEGTTITDEDLSNIARDAYDEMIIEFTALSLPAAGTGQLPKWARAKRPTVMASLIDPAGDRLYFASSIKTSMTKAKLEDHMKDLGIIGTRVARELEKCQQGIVIEKKDNVLHGFKASCGEIMLSVLYFLDRGGDAEIKGSRVVAVEGDGDNVVVKDFCTQNPDVVNSYGCSEFLKGLGIEFTPAPVNGATRQLGLGQMRQMSLCPAPPIRARL</sequence>
<dbReference type="OrthoDB" id="3780330at2759"/>
<evidence type="ECO:0000313" key="2">
    <source>
        <dbReference type="EMBL" id="KAF2106860.1"/>
    </source>
</evidence>
<keyword evidence="3" id="KW-1185">Reference proteome</keyword>
<evidence type="ECO:0000256" key="1">
    <source>
        <dbReference type="SAM" id="SignalP"/>
    </source>
</evidence>
<keyword evidence="1" id="KW-0732">Signal</keyword>
<accession>A0A6A5YIQ3</accession>
<feature type="chain" id="PRO_5025343464" evidence="1">
    <location>
        <begin position="23"/>
        <end position="258"/>
    </location>
</feature>
<proteinExistence type="predicted"/>
<dbReference type="Proteomes" id="UP000799770">
    <property type="component" value="Unassembled WGS sequence"/>
</dbReference>